<feature type="domain" description="DUF5722" evidence="1">
    <location>
        <begin position="1"/>
        <end position="86"/>
    </location>
</feature>
<reference evidence="2 3" key="1">
    <citation type="submission" date="2023-07" db="EMBL/GenBank/DDBJ databases">
        <title>Sequencing the genomes of 1000 actinobacteria strains.</title>
        <authorList>
            <person name="Klenk H.-P."/>
        </authorList>
    </citation>
    <scope>NUCLEOTIDE SEQUENCE [LARGE SCALE GENOMIC DNA]</scope>
    <source>
        <strain evidence="2 3">DSM 44109</strain>
    </source>
</reference>
<gene>
    <name evidence="2" type="ORF">J2S55_007407</name>
</gene>
<proteinExistence type="predicted"/>
<protein>
    <recommendedName>
        <fullName evidence="1">DUF5722 domain-containing protein</fullName>
    </recommendedName>
</protein>
<organism evidence="2 3">
    <name type="scientific">Streptosporangium brasiliense</name>
    <dbReference type="NCBI Taxonomy" id="47480"/>
    <lineage>
        <taxon>Bacteria</taxon>
        <taxon>Bacillati</taxon>
        <taxon>Actinomycetota</taxon>
        <taxon>Actinomycetes</taxon>
        <taxon>Streptosporangiales</taxon>
        <taxon>Streptosporangiaceae</taxon>
        <taxon>Streptosporangium</taxon>
    </lineage>
</organism>
<accession>A0ABT9RFT8</accession>
<name>A0ABT9RFT8_9ACTN</name>
<keyword evidence="3" id="KW-1185">Reference proteome</keyword>
<sequence>MAYHPYPPNLLRPEFSADDFPRVTYGNIGVLVGRLRQQFPGTPSAWEVQLTESGVNSLSPSSESAQAARLCDSFRNVLGAPGIDSYRGPAPVSLITAPGPAGAAGCGTPGEPVAE</sequence>
<evidence type="ECO:0000259" key="1">
    <source>
        <dbReference type="Pfam" id="PF18989"/>
    </source>
</evidence>
<dbReference type="Proteomes" id="UP001230426">
    <property type="component" value="Unassembled WGS sequence"/>
</dbReference>
<evidence type="ECO:0000313" key="2">
    <source>
        <dbReference type="EMBL" id="MDP9868141.1"/>
    </source>
</evidence>
<dbReference type="RefSeq" id="WP_306870633.1">
    <property type="nucleotide sequence ID" value="NZ_JAUSRB010000002.1"/>
</dbReference>
<dbReference type="InterPro" id="IPR043780">
    <property type="entry name" value="DUF5722"/>
</dbReference>
<evidence type="ECO:0000313" key="3">
    <source>
        <dbReference type="Proteomes" id="UP001230426"/>
    </source>
</evidence>
<dbReference type="Pfam" id="PF18989">
    <property type="entry name" value="DUF5722"/>
    <property type="match status" value="1"/>
</dbReference>
<dbReference type="EMBL" id="JAUSRB010000002">
    <property type="protein sequence ID" value="MDP9868141.1"/>
    <property type="molecule type" value="Genomic_DNA"/>
</dbReference>
<comment type="caution">
    <text evidence="2">The sequence shown here is derived from an EMBL/GenBank/DDBJ whole genome shotgun (WGS) entry which is preliminary data.</text>
</comment>